<evidence type="ECO:0000313" key="10">
    <source>
        <dbReference type="Proteomes" id="UP001604336"/>
    </source>
</evidence>
<keyword evidence="7" id="KW-0812">Transmembrane</keyword>
<dbReference type="GO" id="GO:0006887">
    <property type="term" value="P:exocytosis"/>
    <property type="evidence" value="ECO:0007669"/>
    <property type="project" value="UniProtKB-KW"/>
</dbReference>
<dbReference type="GO" id="GO:0005524">
    <property type="term" value="F:ATP binding"/>
    <property type="evidence" value="ECO:0007669"/>
    <property type="project" value="UniProtKB-UniRule"/>
</dbReference>
<comment type="similarity">
    <text evidence="1">Belongs to the EXO84 family.</text>
</comment>
<dbReference type="AlphaFoldDB" id="A0ABD1RBY1"/>
<dbReference type="PANTHER" id="PTHR21426">
    <property type="entry name" value="EXOCYST COMPLEX COMPONENT 8"/>
    <property type="match status" value="1"/>
</dbReference>
<evidence type="ECO:0000256" key="6">
    <source>
        <dbReference type="SAM" id="MobiDB-lite"/>
    </source>
</evidence>
<dbReference type="InterPro" id="IPR036961">
    <property type="entry name" value="Kinesin_motor_dom_sf"/>
</dbReference>
<evidence type="ECO:0000256" key="3">
    <source>
        <dbReference type="ARBA" id="ARBA00022483"/>
    </source>
</evidence>
<accession>A0ABD1RBY1</accession>
<feature type="domain" description="Kinesin motor" evidence="8">
    <location>
        <begin position="268"/>
        <end position="369"/>
    </location>
</feature>
<keyword evidence="5" id="KW-0067">ATP-binding</keyword>
<evidence type="ECO:0000256" key="1">
    <source>
        <dbReference type="ARBA" id="ARBA00007210"/>
    </source>
</evidence>
<dbReference type="InterPro" id="IPR016159">
    <property type="entry name" value="Cullin_repeat-like_dom_sf"/>
</dbReference>
<dbReference type="Pfam" id="PF16528">
    <property type="entry name" value="Exo84_C"/>
    <property type="match status" value="1"/>
</dbReference>
<sequence>MWKLPDIEACGGDSQNSGKPGVEDKCNTILSHIGTALVVTFIFVFFLLQVAEAVLRDYIFVHLDNNHDKFNLLIFMLQKLFSLIDQTSMPDNPDSLQNQEVLLPGHLITIYLKEKLQEWLLKVKRLLQDETDNRTKRQNLADQLAEATCQPSIIGVELRSAVQALKQLGDGPRAHTLLLKSHQQKLQSNMQSLRPSGTSHGIAYTTTLSQLVFCTIAQAASDSLAIFDDEPAFASELVTWAVNQTEGFALLIKKHILASPAASGALRSVTECIQISLGHCCLLEARGLALTPILLMQPKLSLQPKLSSSAHRFSTMVQYLVQSAVDGYNVCIFAYGQTGSGKTFTIYGSESNPGLTPLCMPPASSSVIM</sequence>
<keyword evidence="7" id="KW-0472">Membrane</keyword>
<organism evidence="9 10">
    <name type="scientific">Abeliophyllum distichum</name>
    <dbReference type="NCBI Taxonomy" id="126358"/>
    <lineage>
        <taxon>Eukaryota</taxon>
        <taxon>Viridiplantae</taxon>
        <taxon>Streptophyta</taxon>
        <taxon>Embryophyta</taxon>
        <taxon>Tracheophyta</taxon>
        <taxon>Spermatophyta</taxon>
        <taxon>Magnoliopsida</taxon>
        <taxon>eudicotyledons</taxon>
        <taxon>Gunneridae</taxon>
        <taxon>Pentapetalae</taxon>
        <taxon>asterids</taxon>
        <taxon>lamiids</taxon>
        <taxon>Lamiales</taxon>
        <taxon>Oleaceae</taxon>
        <taxon>Forsythieae</taxon>
        <taxon>Abeliophyllum</taxon>
    </lineage>
</organism>
<dbReference type="InterPro" id="IPR032403">
    <property type="entry name" value="Exo84_C"/>
</dbReference>
<keyword evidence="10" id="KW-1185">Reference proteome</keyword>
<evidence type="ECO:0000256" key="7">
    <source>
        <dbReference type="SAM" id="Phobius"/>
    </source>
</evidence>
<keyword evidence="7" id="KW-1133">Transmembrane helix</keyword>
<dbReference type="SUPFAM" id="SSF52540">
    <property type="entry name" value="P-loop containing nucleoside triphosphate hydrolases"/>
    <property type="match status" value="1"/>
</dbReference>
<dbReference type="Gene3D" id="3.40.850.10">
    <property type="entry name" value="Kinesin motor domain"/>
    <property type="match status" value="1"/>
</dbReference>
<dbReference type="InterPro" id="IPR027417">
    <property type="entry name" value="P-loop_NTPase"/>
</dbReference>
<dbReference type="EMBL" id="JBFOLK010000009">
    <property type="protein sequence ID" value="KAL2485920.1"/>
    <property type="molecule type" value="Genomic_DNA"/>
</dbReference>
<reference evidence="10" key="1">
    <citation type="submission" date="2024-07" db="EMBL/GenBank/DDBJ databases">
        <title>Two chromosome-level genome assemblies of Korean endemic species Abeliophyllum distichum and Forsythia ovata (Oleaceae).</title>
        <authorList>
            <person name="Jang H."/>
        </authorList>
    </citation>
    <scope>NUCLEOTIDE SEQUENCE [LARGE SCALE GENOMIC DNA]</scope>
</reference>
<dbReference type="SUPFAM" id="SSF64484">
    <property type="entry name" value="beta and beta-prime subunits of DNA dependent RNA-polymerase"/>
    <property type="match status" value="1"/>
</dbReference>
<name>A0ABD1RBY1_9LAMI</name>
<dbReference type="InterPro" id="IPR001752">
    <property type="entry name" value="Kinesin_motor_dom"/>
</dbReference>
<dbReference type="Pfam" id="PF00225">
    <property type="entry name" value="Kinesin"/>
    <property type="match status" value="1"/>
</dbReference>
<keyword evidence="2" id="KW-0813">Transport</keyword>
<keyword evidence="5" id="KW-0547">Nucleotide-binding</keyword>
<feature type="transmembrane region" description="Helical" evidence="7">
    <location>
        <begin position="29"/>
        <end position="48"/>
    </location>
</feature>
<dbReference type="PANTHER" id="PTHR21426:SF15">
    <property type="entry name" value="EXOCYST COMPLEX COMPONENT EXO84A"/>
    <property type="match status" value="1"/>
</dbReference>
<dbReference type="Proteomes" id="UP001604336">
    <property type="component" value="Unassembled WGS sequence"/>
</dbReference>
<feature type="region of interest" description="Disordered" evidence="6">
    <location>
        <begin position="1"/>
        <end position="21"/>
    </location>
</feature>
<proteinExistence type="inferred from homology"/>
<dbReference type="Gene3D" id="3.90.1110.10">
    <property type="entry name" value="RNA polymerase Rpb2, domain 2"/>
    <property type="match status" value="1"/>
</dbReference>
<gene>
    <name evidence="9" type="ORF">Adt_30676</name>
</gene>
<protein>
    <submittedName>
        <fullName evidence="9">Exocyst complex component EXO84A</fullName>
    </submittedName>
</protein>
<dbReference type="PROSITE" id="PS50067">
    <property type="entry name" value="KINESIN_MOTOR_2"/>
    <property type="match status" value="1"/>
</dbReference>
<evidence type="ECO:0000256" key="2">
    <source>
        <dbReference type="ARBA" id="ARBA00022448"/>
    </source>
</evidence>
<keyword evidence="3" id="KW-0268">Exocytosis</keyword>
<evidence type="ECO:0000313" key="9">
    <source>
        <dbReference type="EMBL" id="KAL2485920.1"/>
    </source>
</evidence>
<dbReference type="GO" id="GO:0003774">
    <property type="term" value="F:cytoskeletal motor activity"/>
    <property type="evidence" value="ECO:0007669"/>
    <property type="project" value="UniProtKB-UniRule"/>
</dbReference>
<dbReference type="InterPro" id="IPR033961">
    <property type="entry name" value="Exo84"/>
</dbReference>
<evidence type="ECO:0000256" key="4">
    <source>
        <dbReference type="ARBA" id="ARBA00023175"/>
    </source>
</evidence>
<evidence type="ECO:0000259" key="8">
    <source>
        <dbReference type="PROSITE" id="PS50067"/>
    </source>
</evidence>
<feature type="binding site" evidence="5">
    <location>
        <begin position="336"/>
        <end position="343"/>
    </location>
    <ligand>
        <name>ATP</name>
        <dbReference type="ChEBI" id="CHEBI:30616"/>
    </ligand>
</feature>
<evidence type="ECO:0000256" key="5">
    <source>
        <dbReference type="PROSITE-ProRule" id="PRU00283"/>
    </source>
</evidence>
<dbReference type="InterPro" id="IPR042560">
    <property type="entry name" value="Exo84_C_2"/>
</dbReference>
<dbReference type="Gene3D" id="1.20.58.1220">
    <property type="entry name" value="Exo84p, C-terminal helical domain"/>
    <property type="match status" value="1"/>
</dbReference>
<dbReference type="SUPFAM" id="SSF74788">
    <property type="entry name" value="Cullin repeat-like"/>
    <property type="match status" value="1"/>
</dbReference>
<dbReference type="InterPro" id="IPR037034">
    <property type="entry name" value="RNA_pol_Rpb2_2_sf"/>
</dbReference>
<comment type="caution">
    <text evidence="9">The sequence shown here is derived from an EMBL/GenBank/DDBJ whole genome shotgun (WGS) entry which is preliminary data.</text>
</comment>
<keyword evidence="4 5" id="KW-0505">Motor protein</keyword>
<comment type="similarity">
    <text evidence="5">Belongs to the TRAFAC class myosin-kinesin ATPase superfamily. Kinesin family.</text>
</comment>